<proteinExistence type="predicted"/>
<feature type="signal peptide" evidence="4">
    <location>
        <begin position="1"/>
        <end position="20"/>
    </location>
</feature>
<comment type="caution">
    <text evidence="6">The sequence shown here is derived from an EMBL/GenBank/DDBJ whole genome shotgun (WGS) entry which is preliminary data.</text>
</comment>
<feature type="region of interest" description="Disordered" evidence="2">
    <location>
        <begin position="309"/>
        <end position="345"/>
    </location>
</feature>
<evidence type="ECO:0000256" key="3">
    <source>
        <dbReference type="SAM" id="Phobius"/>
    </source>
</evidence>
<keyword evidence="3" id="KW-0812">Transmembrane</keyword>
<feature type="region of interest" description="Disordered" evidence="2">
    <location>
        <begin position="56"/>
        <end position="79"/>
    </location>
</feature>
<keyword evidence="4" id="KW-0732">Signal</keyword>
<evidence type="ECO:0000259" key="5">
    <source>
        <dbReference type="Pfam" id="PF14257"/>
    </source>
</evidence>
<feature type="domain" description="DUF4349" evidence="5">
    <location>
        <begin position="86"/>
        <end position="298"/>
    </location>
</feature>
<sequence>MKYMTRFRYGMRFRYGTAAAAAIMAAVLVTGCGGGADDSAADRAAVPAAAGEAADAGPVAALPGQDASSTERQSSDRRVDVAAADRAIIYTAELTVRAADVPSAADRAKTIVLGAEGYVSQEKSDSHGRDDRAVITFKVPPQRYPDVLAQLGRDLGKRESMHQGAKDVTEEVADVESRVKSARATLDQFRTLLSKANKIGEIMEIEREISDREAELESLQARQKALAAQTGMATITLTLIPQPKPSAKPEKQETRSGFLSGLRVGWRAFVEAVEIGLTVLGVLLPWLVLAAVVWLIVRVITRRFRPRPIPAPPAQPVQPQPVQPQPVAAQPAEAGQTEQGPDSAG</sequence>
<evidence type="ECO:0000313" key="7">
    <source>
        <dbReference type="Proteomes" id="UP000610966"/>
    </source>
</evidence>
<feature type="chain" id="PRO_5038490411" description="DUF4349 domain-containing protein" evidence="4">
    <location>
        <begin position="21"/>
        <end position="345"/>
    </location>
</feature>
<feature type="compositionally biased region" description="Pro residues" evidence="2">
    <location>
        <begin position="309"/>
        <end position="324"/>
    </location>
</feature>
<keyword evidence="7" id="KW-1185">Reference proteome</keyword>
<keyword evidence="3" id="KW-0472">Membrane</keyword>
<feature type="transmembrane region" description="Helical" evidence="3">
    <location>
        <begin position="275"/>
        <end position="297"/>
    </location>
</feature>
<dbReference type="InterPro" id="IPR025645">
    <property type="entry name" value="DUF4349"/>
</dbReference>
<protein>
    <recommendedName>
        <fullName evidence="5">DUF4349 domain-containing protein</fullName>
    </recommendedName>
</protein>
<dbReference type="PROSITE" id="PS51257">
    <property type="entry name" value="PROKAR_LIPOPROTEIN"/>
    <property type="match status" value="1"/>
</dbReference>
<keyword evidence="1" id="KW-0175">Coiled coil</keyword>
<keyword evidence="3" id="KW-1133">Transmembrane helix</keyword>
<evidence type="ECO:0000256" key="4">
    <source>
        <dbReference type="SAM" id="SignalP"/>
    </source>
</evidence>
<dbReference type="Proteomes" id="UP000610966">
    <property type="component" value="Unassembled WGS sequence"/>
</dbReference>
<feature type="compositionally biased region" description="Polar residues" evidence="2">
    <location>
        <begin position="336"/>
        <end position="345"/>
    </location>
</feature>
<accession>A0A8J3RBK1</accession>
<evidence type="ECO:0000256" key="2">
    <source>
        <dbReference type="SAM" id="MobiDB-lite"/>
    </source>
</evidence>
<evidence type="ECO:0000313" key="6">
    <source>
        <dbReference type="EMBL" id="GIH69523.1"/>
    </source>
</evidence>
<name>A0A8J3RBK1_9ACTN</name>
<gene>
    <name evidence="6" type="ORF">Mth01_17760</name>
</gene>
<evidence type="ECO:0000256" key="1">
    <source>
        <dbReference type="SAM" id="Coils"/>
    </source>
</evidence>
<feature type="coiled-coil region" evidence="1">
    <location>
        <begin position="165"/>
        <end position="229"/>
    </location>
</feature>
<reference evidence="6" key="1">
    <citation type="submission" date="2021-01" db="EMBL/GenBank/DDBJ databases">
        <title>Whole genome shotgun sequence of Sphaerimonospora thailandensis NBRC 107569.</title>
        <authorList>
            <person name="Komaki H."/>
            <person name="Tamura T."/>
        </authorList>
    </citation>
    <scope>NUCLEOTIDE SEQUENCE</scope>
    <source>
        <strain evidence="6">NBRC 107569</strain>
    </source>
</reference>
<dbReference type="EMBL" id="BOOG01000015">
    <property type="protein sequence ID" value="GIH69523.1"/>
    <property type="molecule type" value="Genomic_DNA"/>
</dbReference>
<dbReference type="Pfam" id="PF14257">
    <property type="entry name" value="DUF4349"/>
    <property type="match status" value="1"/>
</dbReference>
<organism evidence="6 7">
    <name type="scientific">Sphaerimonospora thailandensis</name>
    <dbReference type="NCBI Taxonomy" id="795644"/>
    <lineage>
        <taxon>Bacteria</taxon>
        <taxon>Bacillati</taxon>
        <taxon>Actinomycetota</taxon>
        <taxon>Actinomycetes</taxon>
        <taxon>Streptosporangiales</taxon>
        <taxon>Streptosporangiaceae</taxon>
        <taxon>Sphaerimonospora</taxon>
    </lineage>
</organism>
<dbReference type="AlphaFoldDB" id="A0A8J3RBK1"/>